<protein>
    <submittedName>
        <fullName evidence="1">WG repeat protein</fullName>
    </submittedName>
</protein>
<organism evidence="1 2">
    <name type="scientific">Sphingobacterium paludis</name>
    <dbReference type="NCBI Taxonomy" id="1476465"/>
    <lineage>
        <taxon>Bacteria</taxon>
        <taxon>Pseudomonadati</taxon>
        <taxon>Bacteroidota</taxon>
        <taxon>Sphingobacteriia</taxon>
        <taxon>Sphingobacteriales</taxon>
        <taxon>Sphingobacteriaceae</taxon>
        <taxon>Sphingobacterium</taxon>
    </lineage>
</organism>
<dbReference type="EMBL" id="SNZV01000006">
    <property type="protein sequence ID" value="TDS12484.1"/>
    <property type="molecule type" value="Genomic_DNA"/>
</dbReference>
<evidence type="ECO:0000313" key="2">
    <source>
        <dbReference type="Proteomes" id="UP000294752"/>
    </source>
</evidence>
<sequence length="309" mass="35405">MNTMLRTIVISVLFSFHLVAIAQEQKLYLFITADSLKQGVKDQDGHFVIPADHPTVGYWSDGELIAESILDFYGMPAHQAFDFDSLQAAYTANTTYDRQGKILYHPFFFDNGADYIREGARRFVDVNTKKMGLVHPYGKILIPARYDFVEPLESGYVRVYNGVKRKVEAGGEHWSIVPDPLKKYETFVLNKDGEKVVGKVADAADTPVELWRDSLHYPSYYTVTNKKEQKLLARIQQDPHVQKIFMGEGAPYCILERPTSGFPYYVIGQVKQFTPDYILVDQEGQLYHFDYYKPKMPLKAYLALNKGLE</sequence>
<proteinExistence type="predicted"/>
<evidence type="ECO:0000313" key="1">
    <source>
        <dbReference type="EMBL" id="TDS12484.1"/>
    </source>
</evidence>
<keyword evidence="2" id="KW-1185">Reference proteome</keyword>
<dbReference type="OrthoDB" id="697275at2"/>
<dbReference type="Proteomes" id="UP000294752">
    <property type="component" value="Unassembled WGS sequence"/>
</dbReference>
<gene>
    <name evidence="1" type="ORF">B0I21_106344</name>
</gene>
<name>A0A4R7CZ81_9SPHI</name>
<accession>A0A4R7CZ81</accession>
<dbReference type="InterPro" id="IPR032774">
    <property type="entry name" value="WG_beta_rep"/>
</dbReference>
<reference evidence="1 2" key="1">
    <citation type="submission" date="2019-03" db="EMBL/GenBank/DDBJ databases">
        <title>Genomic Encyclopedia of Type Strains, Phase III (KMG-III): the genomes of soil and plant-associated and newly described type strains.</title>
        <authorList>
            <person name="Whitman W."/>
        </authorList>
    </citation>
    <scope>NUCLEOTIDE SEQUENCE [LARGE SCALE GENOMIC DNA]</scope>
    <source>
        <strain evidence="1 2">CGMCC 1.12801</strain>
    </source>
</reference>
<dbReference type="AlphaFoldDB" id="A0A4R7CZ81"/>
<dbReference type="Pfam" id="PF14903">
    <property type="entry name" value="WG_beta_rep"/>
    <property type="match status" value="1"/>
</dbReference>
<comment type="caution">
    <text evidence="1">The sequence shown here is derived from an EMBL/GenBank/DDBJ whole genome shotgun (WGS) entry which is preliminary data.</text>
</comment>